<feature type="compositionally biased region" description="Polar residues" evidence="1">
    <location>
        <begin position="1"/>
        <end position="10"/>
    </location>
</feature>
<keyword evidence="3" id="KW-1185">Reference proteome</keyword>
<protein>
    <submittedName>
        <fullName evidence="2">Uncharacterized protein</fullName>
    </submittedName>
</protein>
<dbReference type="AlphaFoldDB" id="A0A091DBP7"/>
<dbReference type="Proteomes" id="UP000028990">
    <property type="component" value="Unassembled WGS sequence"/>
</dbReference>
<accession>A0A091DBP7</accession>
<sequence>MPAAWMSSQPRMRRSVSLGKSRPSCMEGVGDSLSSGISEWSMVRETSEYRRSPIRIPPVVVVVVVVVPELEQPALGAADEAAAAAAVEVGKRSLLRGPKRSSDRPSPPWRRHLWILVCEDELVLESRRAATPWSSAIVRACVTLPVCDAHLALDHRVPALDLQVAVPSRCFRLPSARPLCSSGVVARWEKEKLLNSWDLSVVDTATPFGSSEPQGDLTWGFWPEK</sequence>
<evidence type="ECO:0000256" key="1">
    <source>
        <dbReference type="SAM" id="MobiDB-lite"/>
    </source>
</evidence>
<evidence type="ECO:0000313" key="2">
    <source>
        <dbReference type="EMBL" id="KFO27928.1"/>
    </source>
</evidence>
<organism evidence="2 3">
    <name type="scientific">Fukomys damarensis</name>
    <name type="common">Damaraland mole rat</name>
    <name type="synonym">Cryptomys damarensis</name>
    <dbReference type="NCBI Taxonomy" id="885580"/>
    <lineage>
        <taxon>Eukaryota</taxon>
        <taxon>Metazoa</taxon>
        <taxon>Chordata</taxon>
        <taxon>Craniata</taxon>
        <taxon>Vertebrata</taxon>
        <taxon>Euteleostomi</taxon>
        <taxon>Mammalia</taxon>
        <taxon>Eutheria</taxon>
        <taxon>Euarchontoglires</taxon>
        <taxon>Glires</taxon>
        <taxon>Rodentia</taxon>
        <taxon>Hystricomorpha</taxon>
        <taxon>Bathyergidae</taxon>
        <taxon>Fukomys</taxon>
    </lineage>
</organism>
<gene>
    <name evidence="2" type="ORF">H920_10687</name>
</gene>
<dbReference type="EMBL" id="KN122840">
    <property type="protein sequence ID" value="KFO27928.1"/>
    <property type="molecule type" value="Genomic_DNA"/>
</dbReference>
<proteinExistence type="predicted"/>
<evidence type="ECO:0000313" key="3">
    <source>
        <dbReference type="Proteomes" id="UP000028990"/>
    </source>
</evidence>
<reference evidence="2 3" key="1">
    <citation type="submission" date="2013-11" db="EMBL/GenBank/DDBJ databases">
        <title>The Damaraland mole rat (Fukomys damarensis) genome and evolution of African mole rats.</title>
        <authorList>
            <person name="Gladyshev V.N."/>
            <person name="Fang X."/>
        </authorList>
    </citation>
    <scope>NUCLEOTIDE SEQUENCE [LARGE SCALE GENOMIC DNA]</scope>
    <source>
        <tissue evidence="2">Liver</tissue>
    </source>
</reference>
<name>A0A091DBP7_FUKDA</name>
<feature type="region of interest" description="Disordered" evidence="1">
    <location>
        <begin position="1"/>
        <end position="30"/>
    </location>
</feature>